<organism evidence="1 2">
    <name type="scientific">Leptidea sinapis</name>
    <dbReference type="NCBI Taxonomy" id="189913"/>
    <lineage>
        <taxon>Eukaryota</taxon>
        <taxon>Metazoa</taxon>
        <taxon>Ecdysozoa</taxon>
        <taxon>Arthropoda</taxon>
        <taxon>Hexapoda</taxon>
        <taxon>Insecta</taxon>
        <taxon>Pterygota</taxon>
        <taxon>Neoptera</taxon>
        <taxon>Endopterygota</taxon>
        <taxon>Lepidoptera</taxon>
        <taxon>Glossata</taxon>
        <taxon>Ditrysia</taxon>
        <taxon>Papilionoidea</taxon>
        <taxon>Pieridae</taxon>
        <taxon>Dismorphiinae</taxon>
        <taxon>Leptidea</taxon>
    </lineage>
</organism>
<accession>A0A5E4QRP9</accession>
<reference evidence="1 2" key="1">
    <citation type="submission" date="2017-07" db="EMBL/GenBank/DDBJ databases">
        <authorList>
            <person name="Talla V."/>
            <person name="Backstrom N."/>
        </authorList>
    </citation>
    <scope>NUCLEOTIDE SEQUENCE [LARGE SCALE GENOMIC DNA]</scope>
</reference>
<dbReference type="EMBL" id="FZQP02004889">
    <property type="protein sequence ID" value="VVD00647.1"/>
    <property type="molecule type" value="Genomic_DNA"/>
</dbReference>
<dbReference type="Proteomes" id="UP000324832">
    <property type="component" value="Unassembled WGS sequence"/>
</dbReference>
<keyword evidence="2" id="KW-1185">Reference proteome</keyword>
<dbReference type="AlphaFoldDB" id="A0A5E4QRP9"/>
<gene>
    <name evidence="1" type="ORF">LSINAPIS_LOCUS11242</name>
</gene>
<name>A0A5E4QRP9_9NEOP</name>
<proteinExistence type="predicted"/>
<protein>
    <submittedName>
        <fullName evidence="1">Uncharacterized protein</fullName>
    </submittedName>
</protein>
<evidence type="ECO:0000313" key="2">
    <source>
        <dbReference type="Proteomes" id="UP000324832"/>
    </source>
</evidence>
<evidence type="ECO:0000313" key="1">
    <source>
        <dbReference type="EMBL" id="VVD00647.1"/>
    </source>
</evidence>
<sequence length="77" mass="8619">MDTSDLPNTLYSSIKRNPLKLVKMADISGGPYTTPLHLNTEEKTARFHNVTDAPRNYCEAVQTQSDAATNTQLHTQR</sequence>